<evidence type="ECO:0000256" key="2">
    <source>
        <dbReference type="ARBA" id="ARBA00022704"/>
    </source>
</evidence>
<keyword evidence="2" id="KW-0789">Thiol protease inhibitor</keyword>
<name>A0A6J1BUK6_MOMCH</name>
<dbReference type="SUPFAM" id="SSF54403">
    <property type="entry name" value="Cystatin/monellin"/>
    <property type="match status" value="1"/>
</dbReference>
<dbReference type="GO" id="GO:0004869">
    <property type="term" value="F:cysteine-type endopeptidase inhibitor activity"/>
    <property type="evidence" value="ECO:0007669"/>
    <property type="project" value="UniProtKB-KW"/>
</dbReference>
<reference evidence="5" key="1">
    <citation type="submission" date="2025-08" db="UniProtKB">
        <authorList>
            <consortium name="RefSeq"/>
        </authorList>
    </citation>
    <scope>IDENTIFICATION</scope>
    <source>
        <strain evidence="5">OHB3-1</strain>
    </source>
</reference>
<evidence type="ECO:0000313" key="4">
    <source>
        <dbReference type="Proteomes" id="UP000504603"/>
    </source>
</evidence>
<evidence type="ECO:0000259" key="3">
    <source>
        <dbReference type="Pfam" id="PF16845"/>
    </source>
</evidence>
<dbReference type="KEGG" id="mcha:111005500"/>
<protein>
    <submittedName>
        <fullName evidence="5">Cysteine proteinase inhibitor 5-like</fullName>
    </submittedName>
</protein>
<dbReference type="PANTHER" id="PTHR47364">
    <property type="entry name" value="CYSTEINE PROTEINASE INHIBITOR 5"/>
    <property type="match status" value="1"/>
</dbReference>
<accession>A0A6J1BUK6</accession>
<evidence type="ECO:0000313" key="5">
    <source>
        <dbReference type="RefSeq" id="XP_022132702.1"/>
    </source>
</evidence>
<feature type="domain" description="Cystatin" evidence="3">
    <location>
        <begin position="26"/>
        <end position="120"/>
    </location>
</feature>
<gene>
    <name evidence="5" type="primary">LOC111005500</name>
</gene>
<sequence>MDSVAVAPAQNDALLHLKMPGGWEPIKNIKDPYVQEMGRFAVMEQHPKPSELIASMEFIGVVSGEIQLVAHGKEYRLVVEVRVTEKIIVHGCPVSSIRLYVAVVLDKPSDKSWKVLSFAPLELPVGPGHVVPA</sequence>
<keyword evidence="1" id="KW-0646">Protease inhibitor</keyword>
<dbReference type="RefSeq" id="XP_022132702.1">
    <property type="nucleotide sequence ID" value="XM_022277010.1"/>
</dbReference>
<organism evidence="4 5">
    <name type="scientific">Momordica charantia</name>
    <name type="common">Bitter gourd</name>
    <name type="synonym">Balsam pear</name>
    <dbReference type="NCBI Taxonomy" id="3673"/>
    <lineage>
        <taxon>Eukaryota</taxon>
        <taxon>Viridiplantae</taxon>
        <taxon>Streptophyta</taxon>
        <taxon>Embryophyta</taxon>
        <taxon>Tracheophyta</taxon>
        <taxon>Spermatophyta</taxon>
        <taxon>Magnoliopsida</taxon>
        <taxon>eudicotyledons</taxon>
        <taxon>Gunneridae</taxon>
        <taxon>Pentapetalae</taxon>
        <taxon>rosids</taxon>
        <taxon>fabids</taxon>
        <taxon>Cucurbitales</taxon>
        <taxon>Cucurbitaceae</taxon>
        <taxon>Momordiceae</taxon>
        <taxon>Momordica</taxon>
    </lineage>
</organism>
<keyword evidence="4" id="KW-1185">Reference proteome</keyword>
<dbReference type="PANTHER" id="PTHR47364:SF2">
    <property type="entry name" value="CYSTEINE PROTEINASE INHIBITOR 5"/>
    <property type="match status" value="1"/>
</dbReference>
<dbReference type="InterPro" id="IPR000010">
    <property type="entry name" value="Cystatin_dom"/>
</dbReference>
<dbReference type="Gene3D" id="3.10.450.10">
    <property type="match status" value="1"/>
</dbReference>
<dbReference type="InterPro" id="IPR046350">
    <property type="entry name" value="Cystatin_sf"/>
</dbReference>
<dbReference type="OrthoDB" id="2016588at2759"/>
<dbReference type="Proteomes" id="UP000504603">
    <property type="component" value="Unplaced"/>
</dbReference>
<evidence type="ECO:0000256" key="1">
    <source>
        <dbReference type="ARBA" id="ARBA00022690"/>
    </source>
</evidence>
<dbReference type="GeneID" id="111005500"/>
<dbReference type="AlphaFoldDB" id="A0A6J1BUK6"/>
<dbReference type="Pfam" id="PF16845">
    <property type="entry name" value="SQAPI"/>
    <property type="match status" value="1"/>
</dbReference>
<proteinExistence type="predicted"/>